<dbReference type="KEGG" id="amob:HG15A2_17640"/>
<sequence>MVSRTPRFSRPSIRCGFTLVELLVVIAIIGVLVGLLLPAVQAAREAARRAQCISQMKQVALAMLNYESAFGNFPEGTRTNLISQPEYGEPFPGFKPGNKHDQCSNGPPWTVLILPYIEQQSLFDQFEIAVNEPLKAFPSLYDNCTTSVNQPQGANLGVQTPLNIWHCPSDPIAQSGTLHNCYFACTGGGDWENAATVTPELGFATTSFSGNPNYRIFVNGITSYDSKTKFGQIEDGSSNTFLIGESRVHYLPGSHPMGPQRYAGWSSSFNSKTDFAIPNNAAAASRPINFDPNPGAGDEIVWNSPGYMAATFGSNHPGGAHFAFADGSVANISEDIDEETYWQMGRMADGLPLGGSER</sequence>
<dbReference type="NCBIfam" id="TIGR04294">
    <property type="entry name" value="pre_pil_HX9DG"/>
    <property type="match status" value="1"/>
</dbReference>
<accession>A0A517MUD2</accession>
<dbReference type="AlphaFoldDB" id="A0A517MUD2"/>
<feature type="domain" description="DUF1559" evidence="1">
    <location>
        <begin position="41"/>
        <end position="339"/>
    </location>
</feature>
<organism evidence="2 3">
    <name type="scientific">Adhaeretor mobilis</name>
    <dbReference type="NCBI Taxonomy" id="1930276"/>
    <lineage>
        <taxon>Bacteria</taxon>
        <taxon>Pseudomonadati</taxon>
        <taxon>Planctomycetota</taxon>
        <taxon>Planctomycetia</taxon>
        <taxon>Pirellulales</taxon>
        <taxon>Lacipirellulaceae</taxon>
        <taxon>Adhaeretor</taxon>
    </lineage>
</organism>
<proteinExistence type="predicted"/>
<gene>
    <name evidence="2" type="ORF">HG15A2_17640</name>
</gene>
<dbReference type="Pfam" id="PF07596">
    <property type="entry name" value="SBP_bac_10"/>
    <property type="match status" value="1"/>
</dbReference>
<name>A0A517MUD2_9BACT</name>
<dbReference type="Pfam" id="PF07963">
    <property type="entry name" value="N_methyl"/>
    <property type="match status" value="1"/>
</dbReference>
<evidence type="ECO:0000313" key="2">
    <source>
        <dbReference type="EMBL" id="QDS98484.1"/>
    </source>
</evidence>
<dbReference type="EMBL" id="CP036263">
    <property type="protein sequence ID" value="QDS98484.1"/>
    <property type="molecule type" value="Genomic_DNA"/>
</dbReference>
<dbReference type="InterPro" id="IPR011453">
    <property type="entry name" value="DUF1559"/>
</dbReference>
<dbReference type="InterPro" id="IPR027558">
    <property type="entry name" value="Pre_pil_HX9DG_C"/>
</dbReference>
<reference evidence="2 3" key="1">
    <citation type="submission" date="2019-02" db="EMBL/GenBank/DDBJ databases">
        <title>Deep-cultivation of Planctomycetes and their phenomic and genomic characterization uncovers novel biology.</title>
        <authorList>
            <person name="Wiegand S."/>
            <person name="Jogler M."/>
            <person name="Boedeker C."/>
            <person name="Pinto D."/>
            <person name="Vollmers J."/>
            <person name="Rivas-Marin E."/>
            <person name="Kohn T."/>
            <person name="Peeters S.H."/>
            <person name="Heuer A."/>
            <person name="Rast P."/>
            <person name="Oberbeckmann S."/>
            <person name="Bunk B."/>
            <person name="Jeske O."/>
            <person name="Meyerdierks A."/>
            <person name="Storesund J.E."/>
            <person name="Kallscheuer N."/>
            <person name="Luecker S."/>
            <person name="Lage O.M."/>
            <person name="Pohl T."/>
            <person name="Merkel B.J."/>
            <person name="Hornburger P."/>
            <person name="Mueller R.-W."/>
            <person name="Bruemmer F."/>
            <person name="Labrenz M."/>
            <person name="Spormann A.M."/>
            <person name="Op den Camp H."/>
            <person name="Overmann J."/>
            <person name="Amann R."/>
            <person name="Jetten M.S.M."/>
            <person name="Mascher T."/>
            <person name="Medema M.H."/>
            <person name="Devos D.P."/>
            <person name="Kaster A.-K."/>
            <person name="Ovreas L."/>
            <person name="Rohde M."/>
            <person name="Galperin M.Y."/>
            <person name="Jogler C."/>
        </authorList>
    </citation>
    <scope>NUCLEOTIDE SEQUENCE [LARGE SCALE GENOMIC DNA]</scope>
    <source>
        <strain evidence="2 3">HG15A2</strain>
    </source>
</reference>
<dbReference type="Proteomes" id="UP000319852">
    <property type="component" value="Chromosome"/>
</dbReference>
<dbReference type="OrthoDB" id="259596at2"/>
<dbReference type="InterPro" id="IPR045584">
    <property type="entry name" value="Pilin-like"/>
</dbReference>
<protein>
    <recommendedName>
        <fullName evidence="1">DUF1559 domain-containing protein</fullName>
    </recommendedName>
</protein>
<dbReference type="SUPFAM" id="SSF54523">
    <property type="entry name" value="Pili subunits"/>
    <property type="match status" value="1"/>
</dbReference>
<keyword evidence="3" id="KW-1185">Reference proteome</keyword>
<dbReference type="RefSeq" id="WP_145063973.1">
    <property type="nucleotide sequence ID" value="NZ_CP036263.1"/>
</dbReference>
<evidence type="ECO:0000259" key="1">
    <source>
        <dbReference type="Pfam" id="PF07596"/>
    </source>
</evidence>
<dbReference type="PANTHER" id="PTHR30093">
    <property type="entry name" value="GENERAL SECRETION PATHWAY PROTEIN G"/>
    <property type="match status" value="1"/>
</dbReference>
<dbReference type="NCBIfam" id="TIGR02532">
    <property type="entry name" value="IV_pilin_GFxxxE"/>
    <property type="match status" value="1"/>
</dbReference>
<dbReference type="Gene3D" id="3.30.700.10">
    <property type="entry name" value="Glycoprotein, Type 4 Pilin"/>
    <property type="match status" value="1"/>
</dbReference>
<evidence type="ECO:0000313" key="3">
    <source>
        <dbReference type="Proteomes" id="UP000319852"/>
    </source>
</evidence>
<dbReference type="InterPro" id="IPR012902">
    <property type="entry name" value="N_methyl_site"/>
</dbReference>
<dbReference type="PANTHER" id="PTHR30093:SF2">
    <property type="entry name" value="TYPE II SECRETION SYSTEM PROTEIN H"/>
    <property type="match status" value="1"/>
</dbReference>